<dbReference type="OrthoDB" id="270584at2759"/>
<feature type="repeat" description="Solcar" evidence="14">
    <location>
        <begin position="17"/>
        <end position="111"/>
    </location>
</feature>
<comment type="subcellular location">
    <subcellularLocation>
        <location evidence="16">Membrane</location>
        <topology evidence="16">Multi-pass membrane protein</topology>
    </subcellularLocation>
    <subcellularLocation>
        <location evidence="1">Mitochondrion inner membrane</location>
        <topology evidence="1">Multi-pass membrane protein</topology>
    </subcellularLocation>
</comment>
<keyword evidence="8" id="KW-0999">Mitochondrion inner membrane</keyword>
<evidence type="ECO:0000256" key="10">
    <source>
        <dbReference type="ARBA" id="ARBA00023128"/>
    </source>
</evidence>
<evidence type="ECO:0000256" key="14">
    <source>
        <dbReference type="PROSITE-ProRule" id="PRU00282"/>
    </source>
</evidence>
<gene>
    <name evidence="17" type="ORF">FOL47_010888</name>
</gene>
<dbReference type="GO" id="GO:0140021">
    <property type="term" value="P:mitochondrial ADP transmembrane transport"/>
    <property type="evidence" value="ECO:0007669"/>
    <property type="project" value="InterPro"/>
</dbReference>
<keyword evidence="11 14" id="KW-0472">Membrane</keyword>
<comment type="function">
    <text evidence="16">Catalyzes the exchange of ADP and ATP across the membrane.</text>
</comment>
<organism evidence="17 18">
    <name type="scientific">Perkinsus chesapeaki</name>
    <name type="common">Clam parasite</name>
    <name type="synonym">Perkinsus andrewsi</name>
    <dbReference type="NCBI Taxonomy" id="330153"/>
    <lineage>
        <taxon>Eukaryota</taxon>
        <taxon>Sar</taxon>
        <taxon>Alveolata</taxon>
        <taxon>Perkinsozoa</taxon>
        <taxon>Perkinsea</taxon>
        <taxon>Perkinsida</taxon>
        <taxon>Perkinsidae</taxon>
        <taxon>Perkinsus</taxon>
    </lineage>
</organism>
<evidence type="ECO:0000256" key="4">
    <source>
        <dbReference type="ARBA" id="ARBA00022448"/>
    </source>
</evidence>
<dbReference type="PROSITE" id="PS50920">
    <property type="entry name" value="SOLCAR"/>
    <property type="match status" value="3"/>
</dbReference>
<keyword evidence="4 15" id="KW-0813">Transport</keyword>
<evidence type="ECO:0000256" key="5">
    <source>
        <dbReference type="ARBA" id="ARBA00022449"/>
    </source>
</evidence>
<feature type="repeat" description="Solcar" evidence="14">
    <location>
        <begin position="224"/>
        <end position="310"/>
    </location>
</feature>
<dbReference type="AlphaFoldDB" id="A0A7J6MNL4"/>
<evidence type="ECO:0000256" key="3">
    <source>
        <dbReference type="ARBA" id="ARBA00011245"/>
    </source>
</evidence>
<comment type="catalytic activity">
    <reaction evidence="12">
        <text>ADP(in) + ATP(out) = ADP(out) + ATP(in)</text>
        <dbReference type="Rhea" id="RHEA:34999"/>
        <dbReference type="ChEBI" id="CHEBI:30616"/>
        <dbReference type="ChEBI" id="CHEBI:456216"/>
    </reaction>
    <physiologicalReaction direction="left-to-right" evidence="12">
        <dbReference type="Rhea" id="RHEA:35000"/>
    </physiologicalReaction>
</comment>
<evidence type="ECO:0000256" key="15">
    <source>
        <dbReference type="RuleBase" id="RU000488"/>
    </source>
</evidence>
<feature type="transmembrane region" description="Helical" evidence="16">
    <location>
        <begin position="223"/>
        <end position="243"/>
    </location>
</feature>
<dbReference type="InterPro" id="IPR002067">
    <property type="entry name" value="MCP"/>
</dbReference>
<dbReference type="PRINTS" id="PR00927">
    <property type="entry name" value="ADPTRNSLCASE"/>
</dbReference>
<evidence type="ECO:0000313" key="17">
    <source>
        <dbReference type="EMBL" id="KAF4673179.1"/>
    </source>
</evidence>
<evidence type="ECO:0000256" key="9">
    <source>
        <dbReference type="ARBA" id="ARBA00022989"/>
    </source>
</evidence>
<keyword evidence="10" id="KW-0496">Mitochondrion</keyword>
<evidence type="ECO:0000256" key="7">
    <source>
        <dbReference type="ARBA" id="ARBA00022737"/>
    </source>
</evidence>
<dbReference type="Gene3D" id="1.50.40.10">
    <property type="entry name" value="Mitochondrial carrier domain"/>
    <property type="match status" value="1"/>
</dbReference>
<evidence type="ECO:0000256" key="1">
    <source>
        <dbReference type="ARBA" id="ARBA00004448"/>
    </source>
</evidence>
<dbReference type="Proteomes" id="UP000591131">
    <property type="component" value="Unassembled WGS sequence"/>
</dbReference>
<dbReference type="PRINTS" id="PR00926">
    <property type="entry name" value="MITOCARRIER"/>
</dbReference>
<dbReference type="PANTHER" id="PTHR45635:SF14">
    <property type="entry name" value="ADP_ATP TRANSLOCASE"/>
    <property type="match status" value="1"/>
</dbReference>
<evidence type="ECO:0000256" key="16">
    <source>
        <dbReference type="RuleBase" id="RU368008"/>
    </source>
</evidence>
<dbReference type="EMBL" id="JAAPAO010000089">
    <property type="protein sequence ID" value="KAF4673179.1"/>
    <property type="molecule type" value="Genomic_DNA"/>
</dbReference>
<keyword evidence="6 14" id="KW-0812">Transmembrane</keyword>
<keyword evidence="9 16" id="KW-1133">Transmembrane helix</keyword>
<dbReference type="GO" id="GO:0005743">
    <property type="term" value="C:mitochondrial inner membrane"/>
    <property type="evidence" value="ECO:0007669"/>
    <property type="project" value="UniProtKB-SubCell"/>
</dbReference>
<evidence type="ECO:0000313" key="18">
    <source>
        <dbReference type="Proteomes" id="UP000591131"/>
    </source>
</evidence>
<feature type="transmembrane region" description="Helical" evidence="16">
    <location>
        <begin position="282"/>
        <end position="304"/>
    </location>
</feature>
<feature type="transmembrane region" description="Helical" evidence="16">
    <location>
        <begin position="128"/>
        <end position="146"/>
    </location>
</feature>
<comment type="function">
    <text evidence="13">ADP:ATP antiporter that mediates import of ADP into the mitochondrial matrix for ATP synthesis, and export of ATP out to fuel the cell. Cycles between the cytoplasmic-open state (c-state) and the matrix-open state (m-state): operates by the alternating access mechanism with a single substrate-binding site intermittently exposed to either the cytosolic (c-state) or matrix (m-state) side of the inner mitochondrial membrane.</text>
</comment>
<accession>A0A7J6MNL4</accession>
<keyword evidence="7" id="KW-0677">Repeat</keyword>
<dbReference type="PANTHER" id="PTHR45635">
    <property type="entry name" value="ADP,ATP CARRIER PROTEIN 1-RELATED-RELATED"/>
    <property type="match status" value="1"/>
</dbReference>
<dbReference type="InterPro" id="IPR002113">
    <property type="entry name" value="ADT_euk_type"/>
</dbReference>
<dbReference type="GO" id="GO:0005471">
    <property type="term" value="F:ATP:ADP antiporter activity"/>
    <property type="evidence" value="ECO:0007669"/>
    <property type="project" value="UniProtKB-UniRule"/>
</dbReference>
<dbReference type="GO" id="GO:1990544">
    <property type="term" value="P:mitochondrial ATP transmembrane transport"/>
    <property type="evidence" value="ECO:0007669"/>
    <property type="project" value="InterPro"/>
</dbReference>
<feature type="repeat" description="Solcar" evidence="14">
    <location>
        <begin position="123"/>
        <end position="212"/>
    </location>
</feature>
<comment type="caution">
    <text evidence="16">Lacks conserved residue(s) required for the propagation of feature annotation.</text>
</comment>
<dbReference type="InterPro" id="IPR023395">
    <property type="entry name" value="MCP_dom_sf"/>
</dbReference>
<dbReference type="SUPFAM" id="SSF103506">
    <property type="entry name" value="Mitochondrial carrier"/>
    <property type="match status" value="1"/>
</dbReference>
<evidence type="ECO:0000256" key="12">
    <source>
        <dbReference type="ARBA" id="ARBA00024143"/>
    </source>
</evidence>
<name>A0A7J6MNL4_PERCH</name>
<dbReference type="Pfam" id="PF00153">
    <property type="entry name" value="Mito_carr"/>
    <property type="match status" value="3"/>
</dbReference>
<dbReference type="InterPro" id="IPR018108">
    <property type="entry name" value="MCP_transmembrane"/>
</dbReference>
<comment type="similarity">
    <text evidence="2 15">Belongs to the mitochondrial carrier (TC 2.A.29) family.</text>
</comment>
<comment type="subunit">
    <text evidence="3 16">Monomer.</text>
</comment>
<comment type="caution">
    <text evidence="17">The sequence shown here is derived from an EMBL/GenBank/DDBJ whole genome shotgun (WGS) entry which is preliminary data.</text>
</comment>
<evidence type="ECO:0000256" key="13">
    <source>
        <dbReference type="ARBA" id="ARBA00045250"/>
    </source>
</evidence>
<keyword evidence="18" id="KW-1185">Reference proteome</keyword>
<evidence type="ECO:0000256" key="8">
    <source>
        <dbReference type="ARBA" id="ARBA00022792"/>
    </source>
</evidence>
<evidence type="ECO:0000256" key="6">
    <source>
        <dbReference type="ARBA" id="ARBA00022692"/>
    </source>
</evidence>
<reference evidence="17 18" key="1">
    <citation type="submission" date="2020-04" db="EMBL/GenBank/DDBJ databases">
        <title>Perkinsus chesapeaki whole genome sequence.</title>
        <authorList>
            <person name="Bogema D.R."/>
        </authorList>
    </citation>
    <scope>NUCLEOTIDE SEQUENCE [LARGE SCALE GENOMIC DNA]</scope>
    <source>
        <strain evidence="17">ATCC PRA-425</strain>
    </source>
</reference>
<proteinExistence type="inferred from homology"/>
<protein>
    <recommendedName>
        <fullName evidence="16">ADP/ATP translocase</fullName>
    </recommendedName>
    <alternativeName>
        <fullName evidence="16">ADP,ATP carrier protein</fullName>
    </alternativeName>
</protein>
<sequence>MSSYKPYEVEPTLVEEYPLATTWATSAGVAAFSKTLIAPMERIKWLLTNQDRLADIKSGKIDRYTGVWDCFSRVCKEESFSALWKGNISSIMRYASSQGFNFMFREVFKANLPECDPKKNLWLYSQNCFLAGALAGTTSLAIFYPIDVINTKYSTDLSRGRDRMYKNRLSCLSQTLKRGGAASLYSGFGNSVQGIAVYRAFYFGLYDTLKGRIFADDRHESVFWRWVMAQFSTTVAGAVSYPFDTVRRKMSANARQAAFQSEQLTSSWQCWKYVFRNGGFKGFFKGSFSTILRGIGGALVLVLYDEVKFMLCD</sequence>
<keyword evidence="5" id="KW-0050">Antiport</keyword>
<evidence type="ECO:0000256" key="11">
    <source>
        <dbReference type="ARBA" id="ARBA00023136"/>
    </source>
</evidence>
<evidence type="ECO:0000256" key="2">
    <source>
        <dbReference type="ARBA" id="ARBA00006375"/>
    </source>
</evidence>